<evidence type="ECO:0000256" key="2">
    <source>
        <dbReference type="ARBA" id="ARBA00009473"/>
    </source>
</evidence>
<dbReference type="SUPFAM" id="SSF51569">
    <property type="entry name" value="Aldolase"/>
    <property type="match status" value="1"/>
</dbReference>
<dbReference type="InterPro" id="IPR011343">
    <property type="entry name" value="DeoC"/>
</dbReference>
<evidence type="ECO:0000313" key="9">
    <source>
        <dbReference type="Proteomes" id="UP000233398"/>
    </source>
</evidence>
<organism evidence="8 9">
    <name type="scientific">Rhodohalobacter barkolensis</name>
    <dbReference type="NCBI Taxonomy" id="2053187"/>
    <lineage>
        <taxon>Bacteria</taxon>
        <taxon>Pseudomonadati</taxon>
        <taxon>Balneolota</taxon>
        <taxon>Balneolia</taxon>
        <taxon>Balneolales</taxon>
        <taxon>Balneolaceae</taxon>
        <taxon>Rhodohalobacter</taxon>
    </lineage>
</organism>
<dbReference type="AlphaFoldDB" id="A0A2N0VK51"/>
<proteinExistence type="inferred from homology"/>
<evidence type="ECO:0000256" key="1">
    <source>
        <dbReference type="ARBA" id="ARBA00004816"/>
    </source>
</evidence>
<dbReference type="PANTHER" id="PTHR10889">
    <property type="entry name" value="DEOXYRIBOSE-PHOSPHATE ALDOLASE"/>
    <property type="match status" value="1"/>
</dbReference>
<comment type="pathway">
    <text evidence="1">Carbohydrate degradation; 2-deoxy-D-ribose 1-phosphate degradation; D-glyceraldehyde 3-phosphate and acetaldehyde from 2-deoxy-alpha-D-ribose 1-phosphate: step 2/2.</text>
</comment>
<dbReference type="GO" id="GO:0016052">
    <property type="term" value="P:carbohydrate catabolic process"/>
    <property type="evidence" value="ECO:0007669"/>
    <property type="project" value="TreeGrafter"/>
</dbReference>
<gene>
    <name evidence="8" type="primary">deoC</name>
    <name evidence="8" type="ORF">CWD77_03540</name>
</gene>
<evidence type="ECO:0000256" key="5">
    <source>
        <dbReference type="ARBA" id="ARBA00023270"/>
    </source>
</evidence>
<keyword evidence="4" id="KW-0456">Lyase</keyword>
<evidence type="ECO:0000313" key="8">
    <source>
        <dbReference type="EMBL" id="PKD44550.1"/>
    </source>
</evidence>
<reference evidence="8 9" key="1">
    <citation type="submission" date="2017-11" db="EMBL/GenBank/DDBJ databases">
        <title>Rhodohalobacter 15182 sp. nov., isolated from a salt lake.</title>
        <authorList>
            <person name="Han S."/>
        </authorList>
    </citation>
    <scope>NUCLEOTIDE SEQUENCE [LARGE SCALE GENOMIC DNA]</scope>
    <source>
        <strain evidence="8 9">15182</strain>
    </source>
</reference>
<dbReference type="FunFam" id="3.20.20.70:FF:000106">
    <property type="entry name" value="Deoxyribose-phosphate aldolase"/>
    <property type="match status" value="1"/>
</dbReference>
<keyword evidence="9" id="KW-1185">Reference proteome</keyword>
<evidence type="ECO:0000256" key="6">
    <source>
        <dbReference type="ARBA" id="ARBA00048791"/>
    </source>
</evidence>
<dbReference type="PANTHER" id="PTHR10889:SF3">
    <property type="entry name" value="DEOXYRIBOSE-PHOSPHATE ALDOLASE"/>
    <property type="match status" value="1"/>
</dbReference>
<comment type="caution">
    <text evidence="8">The sequence shown here is derived from an EMBL/GenBank/DDBJ whole genome shotgun (WGS) entry which is preliminary data.</text>
</comment>
<comment type="catalytic activity">
    <reaction evidence="6">
        <text>2-deoxy-D-ribose 5-phosphate = D-glyceraldehyde 3-phosphate + acetaldehyde</text>
        <dbReference type="Rhea" id="RHEA:12821"/>
        <dbReference type="ChEBI" id="CHEBI:15343"/>
        <dbReference type="ChEBI" id="CHEBI:59776"/>
        <dbReference type="ChEBI" id="CHEBI:62877"/>
        <dbReference type="EC" id="4.1.2.4"/>
    </reaction>
</comment>
<dbReference type="InterPro" id="IPR002915">
    <property type="entry name" value="DeoC/FbaB/LacD_aldolase"/>
</dbReference>
<dbReference type="SMART" id="SM01133">
    <property type="entry name" value="DeoC"/>
    <property type="match status" value="1"/>
</dbReference>
<dbReference type="GO" id="GO:0009264">
    <property type="term" value="P:deoxyribonucleotide catabolic process"/>
    <property type="evidence" value="ECO:0007669"/>
    <property type="project" value="UniProtKB-UniRule"/>
</dbReference>
<sequence length="302" mass="32809">MNSNNIPDFNSTVSIDKVGVEERVSRLNKRSIKKDSKKQALKLALSMIDLTTLEGKDSEGKVIQLCSKARTPYAPMPDLPSVAAVCVYPSMVKTAKNALKGTSIHVASVATAFPSGMAPLKVKLEDTKFAVDAGADEIDMVISRGEFLKGNYNIVFDEIATIKEACGDAHLKVILETGELETYENVRKASDLAMYAGADFIKTSTGKISPAATQPVTLVMLEAIRDYYQATGKMIGMKPAGGIRKAKQALQYLVLVKETLGAAWLSPDWFRFGASSLTNDLLMQIVKQETGVYQSSTYFSND</sequence>
<name>A0A2N0VK51_9BACT</name>
<keyword evidence="5" id="KW-0704">Schiff base</keyword>
<dbReference type="RefSeq" id="WP_101071842.1">
    <property type="nucleotide sequence ID" value="NZ_PISP01000001.1"/>
</dbReference>
<evidence type="ECO:0000256" key="4">
    <source>
        <dbReference type="ARBA" id="ARBA00023239"/>
    </source>
</evidence>
<dbReference type="Gene3D" id="3.20.20.70">
    <property type="entry name" value="Aldolase class I"/>
    <property type="match status" value="1"/>
</dbReference>
<dbReference type="PIRSF" id="PIRSF001357">
    <property type="entry name" value="DeoC"/>
    <property type="match status" value="1"/>
</dbReference>
<dbReference type="Proteomes" id="UP000233398">
    <property type="component" value="Unassembled WGS sequence"/>
</dbReference>
<dbReference type="CDD" id="cd00959">
    <property type="entry name" value="DeoC"/>
    <property type="match status" value="1"/>
</dbReference>
<protein>
    <recommendedName>
        <fullName evidence="3 7">Deoxyribose-phosphate aldolase</fullName>
        <ecNumber evidence="3 7">4.1.2.4</ecNumber>
    </recommendedName>
</protein>
<dbReference type="GO" id="GO:0004139">
    <property type="term" value="F:deoxyribose-phosphate aldolase activity"/>
    <property type="evidence" value="ECO:0007669"/>
    <property type="project" value="UniProtKB-UniRule"/>
</dbReference>
<accession>A0A2N0VK51</accession>
<dbReference type="OrthoDB" id="9778711at2"/>
<dbReference type="NCBIfam" id="TIGR00126">
    <property type="entry name" value="deoC"/>
    <property type="match status" value="1"/>
</dbReference>
<evidence type="ECO:0000256" key="3">
    <source>
        <dbReference type="ARBA" id="ARBA00012515"/>
    </source>
</evidence>
<comment type="similarity">
    <text evidence="2">Belongs to the DeoC/FbaB aldolase family. DeoC type 2 subfamily.</text>
</comment>
<dbReference type="EMBL" id="PISP01000001">
    <property type="protein sequence ID" value="PKD44550.1"/>
    <property type="molecule type" value="Genomic_DNA"/>
</dbReference>
<evidence type="ECO:0000256" key="7">
    <source>
        <dbReference type="NCBIfam" id="TIGR00126"/>
    </source>
</evidence>
<dbReference type="Pfam" id="PF01791">
    <property type="entry name" value="DeoC"/>
    <property type="match status" value="1"/>
</dbReference>
<dbReference type="GO" id="GO:0005737">
    <property type="term" value="C:cytoplasm"/>
    <property type="evidence" value="ECO:0007669"/>
    <property type="project" value="InterPro"/>
</dbReference>
<dbReference type="EC" id="4.1.2.4" evidence="3 7"/>
<dbReference type="InterPro" id="IPR013785">
    <property type="entry name" value="Aldolase_TIM"/>
</dbReference>